<gene>
    <name evidence="1" type="ORF">AAFF_G00262300</name>
</gene>
<keyword evidence="2" id="KW-1185">Reference proteome</keyword>
<dbReference type="Proteomes" id="UP001221898">
    <property type="component" value="Unassembled WGS sequence"/>
</dbReference>
<protein>
    <submittedName>
        <fullName evidence="1">Uncharacterized protein</fullName>
    </submittedName>
</protein>
<dbReference type="EMBL" id="JAINUG010000036">
    <property type="protein sequence ID" value="KAJ8408002.1"/>
    <property type="molecule type" value="Genomic_DNA"/>
</dbReference>
<organism evidence="1 2">
    <name type="scientific">Aldrovandia affinis</name>
    <dbReference type="NCBI Taxonomy" id="143900"/>
    <lineage>
        <taxon>Eukaryota</taxon>
        <taxon>Metazoa</taxon>
        <taxon>Chordata</taxon>
        <taxon>Craniata</taxon>
        <taxon>Vertebrata</taxon>
        <taxon>Euteleostomi</taxon>
        <taxon>Actinopterygii</taxon>
        <taxon>Neopterygii</taxon>
        <taxon>Teleostei</taxon>
        <taxon>Notacanthiformes</taxon>
        <taxon>Halosauridae</taxon>
        <taxon>Aldrovandia</taxon>
    </lineage>
</organism>
<evidence type="ECO:0000313" key="1">
    <source>
        <dbReference type="EMBL" id="KAJ8408002.1"/>
    </source>
</evidence>
<evidence type="ECO:0000313" key="2">
    <source>
        <dbReference type="Proteomes" id="UP001221898"/>
    </source>
</evidence>
<dbReference type="AlphaFoldDB" id="A0AAD7SSF9"/>
<comment type="caution">
    <text evidence="1">The sequence shown here is derived from an EMBL/GenBank/DDBJ whole genome shotgun (WGS) entry which is preliminary data.</text>
</comment>
<reference evidence="1" key="1">
    <citation type="journal article" date="2023" name="Science">
        <title>Genome structures resolve the early diversification of teleost fishes.</title>
        <authorList>
            <person name="Parey E."/>
            <person name="Louis A."/>
            <person name="Montfort J."/>
            <person name="Bouchez O."/>
            <person name="Roques C."/>
            <person name="Iampietro C."/>
            <person name="Lluch J."/>
            <person name="Castinel A."/>
            <person name="Donnadieu C."/>
            <person name="Desvignes T."/>
            <person name="Floi Bucao C."/>
            <person name="Jouanno E."/>
            <person name="Wen M."/>
            <person name="Mejri S."/>
            <person name="Dirks R."/>
            <person name="Jansen H."/>
            <person name="Henkel C."/>
            <person name="Chen W.J."/>
            <person name="Zahm M."/>
            <person name="Cabau C."/>
            <person name="Klopp C."/>
            <person name="Thompson A.W."/>
            <person name="Robinson-Rechavi M."/>
            <person name="Braasch I."/>
            <person name="Lecointre G."/>
            <person name="Bobe J."/>
            <person name="Postlethwait J.H."/>
            <person name="Berthelot C."/>
            <person name="Roest Crollius H."/>
            <person name="Guiguen Y."/>
        </authorList>
    </citation>
    <scope>NUCLEOTIDE SEQUENCE</scope>
    <source>
        <strain evidence="1">NC1722</strain>
    </source>
</reference>
<name>A0AAD7SSF9_9TELE</name>
<proteinExistence type="predicted"/>
<sequence length="101" mass="10703">MWAHPVLRWVPNGTGSRVRVRWPICCPCLSHVTRRSDLRGDRRSSGVTATVGLCAVAHTRANCQAPAPFPLLSLGAPHCLSAPSTSAMAAACPAQGVLFQD</sequence>
<accession>A0AAD7SSF9</accession>